<dbReference type="InterPro" id="IPR006016">
    <property type="entry name" value="UspA"/>
</dbReference>
<feature type="domain" description="UspA" evidence="3">
    <location>
        <begin position="3"/>
        <end position="125"/>
    </location>
</feature>
<dbReference type="PIRSF" id="PIRSF006276">
    <property type="entry name" value="UspA"/>
    <property type="match status" value="1"/>
</dbReference>
<dbReference type="RefSeq" id="WP_067211659.1">
    <property type="nucleotide sequence ID" value="NZ_FLOC01000019.1"/>
</dbReference>
<dbReference type="SUPFAM" id="SSF52402">
    <property type="entry name" value="Adenine nucleotide alpha hydrolases-like"/>
    <property type="match status" value="1"/>
</dbReference>
<dbReference type="Proteomes" id="UP000092627">
    <property type="component" value="Unassembled WGS sequence"/>
</dbReference>
<dbReference type="GO" id="GO:0005737">
    <property type="term" value="C:cytoplasm"/>
    <property type="evidence" value="ECO:0007669"/>
    <property type="project" value="UniProtKB-SubCell"/>
</dbReference>
<name>A0A1A8TLD1_9GAMM</name>
<dbReference type="Gene3D" id="3.40.50.620">
    <property type="entry name" value="HUPs"/>
    <property type="match status" value="1"/>
</dbReference>
<comment type="subcellular location">
    <subcellularLocation>
        <location evidence="2">Cytoplasm</location>
    </subcellularLocation>
</comment>
<accession>A0A1A8TLD1</accession>
<dbReference type="OrthoDB" id="9792500at2"/>
<dbReference type="Pfam" id="PF00582">
    <property type="entry name" value="Usp"/>
    <property type="match status" value="1"/>
</dbReference>
<reference evidence="4 5" key="1">
    <citation type="submission" date="2016-06" db="EMBL/GenBank/DDBJ databases">
        <authorList>
            <person name="Kjaerup R.B."/>
            <person name="Dalgaard T.S."/>
            <person name="Juul-Madsen H.R."/>
        </authorList>
    </citation>
    <scope>NUCLEOTIDE SEQUENCE [LARGE SCALE GENOMIC DNA]</scope>
    <source>
        <strain evidence="4 5">CECT 5080</strain>
    </source>
</reference>
<evidence type="ECO:0000256" key="2">
    <source>
        <dbReference type="PIRNR" id="PIRNR006276"/>
    </source>
</evidence>
<evidence type="ECO:0000256" key="1">
    <source>
        <dbReference type="ARBA" id="ARBA00008791"/>
    </source>
</evidence>
<evidence type="ECO:0000313" key="4">
    <source>
        <dbReference type="EMBL" id="SBS34684.1"/>
    </source>
</evidence>
<dbReference type="STRING" id="295068.MAQ5080_02945"/>
<organism evidence="4 5">
    <name type="scientific">Marinomonas aquimarina</name>
    <dbReference type="NCBI Taxonomy" id="295068"/>
    <lineage>
        <taxon>Bacteria</taxon>
        <taxon>Pseudomonadati</taxon>
        <taxon>Pseudomonadota</taxon>
        <taxon>Gammaproteobacteria</taxon>
        <taxon>Oceanospirillales</taxon>
        <taxon>Oceanospirillaceae</taxon>
        <taxon>Marinomonas</taxon>
    </lineage>
</organism>
<dbReference type="EMBL" id="FLOC01000019">
    <property type="protein sequence ID" value="SBS34684.1"/>
    <property type="molecule type" value="Genomic_DNA"/>
</dbReference>
<keyword evidence="5" id="KW-1185">Reference proteome</keyword>
<dbReference type="InterPro" id="IPR014729">
    <property type="entry name" value="Rossmann-like_a/b/a_fold"/>
</dbReference>
<sequence length="129" mass="14073">MSYGHILVAVDLSEDSMQLINKAIAQATPDLSKLSIVYVDKDHVLETAAETQSIKDRLQTLADDSGYPITDITARIGDLHIQVANIVAEEDVDLVVCGHHHDFLSRITSSVASLVNSVKTDLLVVYLDD</sequence>
<gene>
    <name evidence="4" type="primary">uspA</name>
    <name evidence="4" type="ORF">MAQ5080_02945</name>
</gene>
<protein>
    <recommendedName>
        <fullName evidence="2">Universal stress protein</fullName>
    </recommendedName>
</protein>
<keyword evidence="2" id="KW-0963">Cytoplasm</keyword>
<evidence type="ECO:0000259" key="3">
    <source>
        <dbReference type="Pfam" id="PF00582"/>
    </source>
</evidence>
<evidence type="ECO:0000313" key="5">
    <source>
        <dbReference type="Proteomes" id="UP000092627"/>
    </source>
</evidence>
<proteinExistence type="inferred from homology"/>
<dbReference type="InterPro" id="IPR006015">
    <property type="entry name" value="Universal_stress_UspA"/>
</dbReference>
<dbReference type="AlphaFoldDB" id="A0A1A8TLD1"/>
<comment type="similarity">
    <text evidence="1 2">Belongs to the universal stress protein A family.</text>
</comment>